<dbReference type="Proteomes" id="UP000009309">
    <property type="component" value="Unassembled WGS sequence"/>
</dbReference>
<protein>
    <submittedName>
        <fullName evidence="10">General substrate transporter</fullName>
    </submittedName>
</protein>
<keyword evidence="4 8" id="KW-0812">Transmembrane</keyword>
<feature type="transmembrane region" description="Helical" evidence="8">
    <location>
        <begin position="411"/>
        <end position="437"/>
    </location>
</feature>
<accession>I2GEK7</accession>
<evidence type="ECO:0000256" key="5">
    <source>
        <dbReference type="ARBA" id="ARBA00022989"/>
    </source>
</evidence>
<evidence type="ECO:0000256" key="3">
    <source>
        <dbReference type="ARBA" id="ARBA00022475"/>
    </source>
</evidence>
<feature type="transmembrane region" description="Helical" evidence="8">
    <location>
        <begin position="449"/>
        <end position="472"/>
    </location>
</feature>
<feature type="compositionally biased region" description="Polar residues" evidence="7">
    <location>
        <begin position="378"/>
        <end position="393"/>
    </location>
</feature>
<evidence type="ECO:0000256" key="7">
    <source>
        <dbReference type="SAM" id="MobiDB-lite"/>
    </source>
</evidence>
<sequence length="523" mass="56526">MLAARTPSQTTDSRTLLSVISASSVGTLIEWYDFYIFGSLAAILSSQFFPKDNPTAALLSTLATFAAGFVVRPFGALVFGRLGDLVGRKYTFLVTLVLMGGSTFLIGLIPGYETIGFWAPLLVLILRLVQGLALGGEYGGAATYVAEHAPVGRRGYYTSFIQTTATLGLFVSLGVILITRETLGLDAFTSWGWRVPFLLSILLVAVSIVIRLRMAESPLFAKLKSEGKVSKNPLAESFGKKQNLKMVLLALFGATAGQGVIWYTGQFYALSFIQNACNIEFVQANTIVAIALLIATPFFVIFGGLSDRIGRKNIMLAGMALGVLTYRPIYQKMYELADLTQKQELGEQTQISTTRERPAGSADFVTTTTINKVFADGTTANETTRQTQSATDSSKPEVKKTVTLSTGNATLMMLLILIQVLYVTMVYGPIAAFLVELFPTRIRYTSMSLPYHIGNGVFGGLTPFIATALVATATKANEATAGTVDKPYLEGLWYPILVAGVCFIIGLLYITKSESDRRSGANE</sequence>
<comment type="caution">
    <text evidence="10">The sequence shown here is derived from an EMBL/GenBank/DDBJ whole genome shotgun (WGS) entry which is preliminary data.</text>
</comment>
<feature type="transmembrane region" description="Helical" evidence="8">
    <location>
        <begin position="492"/>
        <end position="510"/>
    </location>
</feature>
<dbReference type="OrthoDB" id="9783227at2"/>
<keyword evidence="6 8" id="KW-0472">Membrane</keyword>
<feature type="transmembrane region" description="Helical" evidence="8">
    <location>
        <begin position="31"/>
        <end position="49"/>
    </location>
</feature>
<evidence type="ECO:0000256" key="8">
    <source>
        <dbReference type="SAM" id="Phobius"/>
    </source>
</evidence>
<dbReference type="PANTHER" id="PTHR43045">
    <property type="entry name" value="SHIKIMATE TRANSPORTER"/>
    <property type="match status" value="1"/>
</dbReference>
<dbReference type="SUPFAM" id="SSF103473">
    <property type="entry name" value="MFS general substrate transporter"/>
    <property type="match status" value="1"/>
</dbReference>
<gene>
    <name evidence="10" type="ORF">BN8_01325</name>
</gene>
<proteinExistence type="predicted"/>
<evidence type="ECO:0000313" key="11">
    <source>
        <dbReference type="Proteomes" id="UP000009309"/>
    </source>
</evidence>
<feature type="transmembrane region" description="Helical" evidence="8">
    <location>
        <begin position="55"/>
        <end position="78"/>
    </location>
</feature>
<keyword evidence="5 8" id="KW-1133">Transmembrane helix</keyword>
<feature type="transmembrane region" description="Helical" evidence="8">
    <location>
        <begin position="90"/>
        <end position="109"/>
    </location>
</feature>
<dbReference type="PROSITE" id="PS50850">
    <property type="entry name" value="MFS"/>
    <property type="match status" value="1"/>
</dbReference>
<dbReference type="Pfam" id="PF00083">
    <property type="entry name" value="Sugar_tr"/>
    <property type="match status" value="1"/>
</dbReference>
<reference evidence="10 11" key="1">
    <citation type="journal article" date="2012" name="J. Bacteriol.">
        <title>Genome Sequence of the Filamentous Bacterium Fibrisoma limi BUZ 3T.</title>
        <authorList>
            <person name="Filippini M."/>
            <person name="Qi W."/>
            <person name="Jaenicke S."/>
            <person name="Goesmann A."/>
            <person name="Smits T.H."/>
            <person name="Bagheri H.C."/>
        </authorList>
    </citation>
    <scope>NUCLEOTIDE SEQUENCE [LARGE SCALE GENOMIC DNA]</scope>
    <source>
        <strain evidence="11">BUZ 3T</strain>
    </source>
</reference>
<dbReference type="EMBL" id="CAIT01000005">
    <property type="protein sequence ID" value="CCH52332.1"/>
    <property type="molecule type" value="Genomic_DNA"/>
</dbReference>
<evidence type="ECO:0000259" key="9">
    <source>
        <dbReference type="PROSITE" id="PS50850"/>
    </source>
</evidence>
<dbReference type="InterPro" id="IPR005828">
    <property type="entry name" value="MFS_sugar_transport-like"/>
</dbReference>
<name>I2GEK7_9BACT</name>
<keyword evidence="2" id="KW-0813">Transport</keyword>
<dbReference type="PANTHER" id="PTHR43045:SF7">
    <property type="entry name" value="MAJOR FACILITATOR SUPERFAMILY TRANSPORTER"/>
    <property type="match status" value="1"/>
</dbReference>
<feature type="transmembrane region" description="Helical" evidence="8">
    <location>
        <begin position="247"/>
        <end position="269"/>
    </location>
</feature>
<dbReference type="PROSITE" id="PS00217">
    <property type="entry name" value="SUGAR_TRANSPORT_2"/>
    <property type="match status" value="1"/>
</dbReference>
<dbReference type="CDD" id="cd17369">
    <property type="entry name" value="MFS_ShiA_like"/>
    <property type="match status" value="1"/>
</dbReference>
<evidence type="ECO:0000256" key="4">
    <source>
        <dbReference type="ARBA" id="ARBA00022692"/>
    </source>
</evidence>
<feature type="transmembrane region" description="Helical" evidence="8">
    <location>
        <begin position="115"/>
        <end position="135"/>
    </location>
</feature>
<dbReference type="InterPro" id="IPR036259">
    <property type="entry name" value="MFS_trans_sf"/>
</dbReference>
<dbReference type="InterPro" id="IPR020846">
    <property type="entry name" value="MFS_dom"/>
</dbReference>
<dbReference type="AlphaFoldDB" id="I2GEK7"/>
<dbReference type="RefSeq" id="WP_009280916.1">
    <property type="nucleotide sequence ID" value="NZ_CAIT01000005.1"/>
</dbReference>
<dbReference type="FunFam" id="1.20.1250.20:FF:000001">
    <property type="entry name" value="Dicarboxylate MFS transporter"/>
    <property type="match status" value="1"/>
</dbReference>
<feature type="transmembrane region" description="Helical" evidence="8">
    <location>
        <begin position="281"/>
        <end position="302"/>
    </location>
</feature>
<dbReference type="STRING" id="1185876.BN8_01325"/>
<comment type="subcellular location">
    <subcellularLocation>
        <location evidence="1">Cell membrane</location>
        <topology evidence="1">Multi-pass membrane protein</topology>
    </subcellularLocation>
</comment>
<organism evidence="10 11">
    <name type="scientific">Fibrisoma limi BUZ 3</name>
    <dbReference type="NCBI Taxonomy" id="1185876"/>
    <lineage>
        <taxon>Bacteria</taxon>
        <taxon>Pseudomonadati</taxon>
        <taxon>Bacteroidota</taxon>
        <taxon>Cytophagia</taxon>
        <taxon>Cytophagales</taxon>
        <taxon>Spirosomataceae</taxon>
        <taxon>Fibrisoma</taxon>
    </lineage>
</organism>
<keyword evidence="11" id="KW-1185">Reference proteome</keyword>
<dbReference type="InterPro" id="IPR005829">
    <property type="entry name" value="Sugar_transporter_CS"/>
</dbReference>
<evidence type="ECO:0000256" key="2">
    <source>
        <dbReference type="ARBA" id="ARBA00022448"/>
    </source>
</evidence>
<feature type="domain" description="Major facilitator superfamily (MFS) profile" evidence="9">
    <location>
        <begin position="19"/>
        <end position="518"/>
    </location>
</feature>
<evidence type="ECO:0000256" key="1">
    <source>
        <dbReference type="ARBA" id="ARBA00004651"/>
    </source>
</evidence>
<feature type="transmembrane region" description="Helical" evidence="8">
    <location>
        <begin position="191"/>
        <end position="212"/>
    </location>
</feature>
<dbReference type="GO" id="GO:0005886">
    <property type="term" value="C:plasma membrane"/>
    <property type="evidence" value="ECO:0007669"/>
    <property type="project" value="UniProtKB-SubCell"/>
</dbReference>
<dbReference type="eggNOG" id="COG0477">
    <property type="taxonomic scope" value="Bacteria"/>
</dbReference>
<evidence type="ECO:0000256" key="6">
    <source>
        <dbReference type="ARBA" id="ARBA00023136"/>
    </source>
</evidence>
<dbReference type="GO" id="GO:0022857">
    <property type="term" value="F:transmembrane transporter activity"/>
    <property type="evidence" value="ECO:0007669"/>
    <property type="project" value="InterPro"/>
</dbReference>
<evidence type="ECO:0000313" key="10">
    <source>
        <dbReference type="EMBL" id="CCH52332.1"/>
    </source>
</evidence>
<feature type="transmembrane region" description="Helical" evidence="8">
    <location>
        <begin position="314"/>
        <end position="330"/>
    </location>
</feature>
<feature type="region of interest" description="Disordered" evidence="7">
    <location>
        <begin position="376"/>
        <end position="395"/>
    </location>
</feature>
<dbReference type="Gene3D" id="1.20.1250.20">
    <property type="entry name" value="MFS general substrate transporter like domains"/>
    <property type="match status" value="2"/>
</dbReference>
<feature type="transmembrane region" description="Helical" evidence="8">
    <location>
        <begin position="156"/>
        <end position="179"/>
    </location>
</feature>
<keyword evidence="3" id="KW-1003">Cell membrane</keyword>